<dbReference type="AlphaFoldDB" id="A0A381ZMR1"/>
<sequence length="366" mass="40011">MEEIRHVVVFRDPDRYAGWPANYGIWAWGEEIVSGFTLGFPNLDGGFHSRDKNRPLITMQCRSYDGGNSWISDVAPLLAPGGGSISAEEHTNETYGPVAGGIHPPVTHPGDIDFGSPDFAMLLGRTGLLTGAESWFYISNDKCVTWQGPFTLPMFDQLGIAARTDYFVNPDSGANRLSLFLTATKPDGGEGRVFCAQSEAGGKEFRFVSWLREYPEGFDIMPSSVKLPSGTILTAVRCRTKGGDKDYIDLFESQDNGLSWSLIANPVPDTGIGGNPPVLLMLADGRLCLVFGYRNPPFGIYAVLSLDSGLSWSDPVPLRTGGGNHDIGYPRAVQRSDGAVVIVYYFNDRAKSERYIAATIWHPRDL</sequence>
<dbReference type="EMBL" id="UINC01021920">
    <property type="protein sequence ID" value="SVA90489.1"/>
    <property type="molecule type" value="Genomic_DNA"/>
</dbReference>
<organism evidence="1">
    <name type="scientific">marine metagenome</name>
    <dbReference type="NCBI Taxonomy" id="408172"/>
    <lineage>
        <taxon>unclassified sequences</taxon>
        <taxon>metagenomes</taxon>
        <taxon>ecological metagenomes</taxon>
    </lineage>
</organism>
<proteinExistence type="predicted"/>
<reference evidence="1" key="1">
    <citation type="submission" date="2018-05" db="EMBL/GenBank/DDBJ databases">
        <authorList>
            <person name="Lanie J.A."/>
            <person name="Ng W.-L."/>
            <person name="Kazmierczak K.M."/>
            <person name="Andrzejewski T.M."/>
            <person name="Davidsen T.M."/>
            <person name="Wayne K.J."/>
            <person name="Tettelin H."/>
            <person name="Glass J.I."/>
            <person name="Rusch D."/>
            <person name="Podicherti R."/>
            <person name="Tsui H.-C.T."/>
            <person name="Winkler M.E."/>
        </authorList>
    </citation>
    <scope>NUCLEOTIDE SEQUENCE</scope>
</reference>
<evidence type="ECO:0008006" key="2">
    <source>
        <dbReference type="Google" id="ProtNLM"/>
    </source>
</evidence>
<evidence type="ECO:0000313" key="1">
    <source>
        <dbReference type="EMBL" id="SVA90489.1"/>
    </source>
</evidence>
<dbReference type="InterPro" id="IPR036278">
    <property type="entry name" value="Sialidase_sf"/>
</dbReference>
<dbReference type="SUPFAM" id="SSF50939">
    <property type="entry name" value="Sialidases"/>
    <property type="match status" value="1"/>
</dbReference>
<accession>A0A381ZMR1</accession>
<name>A0A381ZMR1_9ZZZZ</name>
<dbReference type="Gene3D" id="2.120.10.10">
    <property type="match status" value="1"/>
</dbReference>
<gene>
    <name evidence="1" type="ORF">METZ01_LOCUS143343</name>
</gene>
<protein>
    <recommendedName>
        <fullName evidence="2">Sialidase domain-containing protein</fullName>
    </recommendedName>
</protein>
<dbReference type="CDD" id="cd15482">
    <property type="entry name" value="Sialidase_non-viral"/>
    <property type="match status" value="1"/>
</dbReference>